<gene>
    <name evidence="3" type="primary">LOC128774269</name>
</gene>
<proteinExistence type="predicted"/>
<feature type="region of interest" description="Disordered" evidence="1">
    <location>
        <begin position="390"/>
        <end position="426"/>
    </location>
</feature>
<feature type="compositionally biased region" description="Basic and acidic residues" evidence="1">
    <location>
        <begin position="402"/>
        <end position="412"/>
    </location>
</feature>
<feature type="region of interest" description="Disordered" evidence="1">
    <location>
        <begin position="49"/>
        <end position="228"/>
    </location>
</feature>
<dbReference type="GeneID" id="128774269"/>
<keyword evidence="2" id="KW-1185">Reference proteome</keyword>
<feature type="compositionally biased region" description="Low complexity" evidence="1">
    <location>
        <begin position="78"/>
        <end position="87"/>
    </location>
</feature>
<evidence type="ECO:0000313" key="3">
    <source>
        <dbReference type="RefSeq" id="XP_053749014.1"/>
    </source>
</evidence>
<organism evidence="2 3">
    <name type="scientific">Panthera pardus</name>
    <name type="common">Leopard</name>
    <name type="synonym">Felis pardus</name>
    <dbReference type="NCBI Taxonomy" id="9691"/>
    <lineage>
        <taxon>Eukaryota</taxon>
        <taxon>Metazoa</taxon>
        <taxon>Chordata</taxon>
        <taxon>Craniata</taxon>
        <taxon>Vertebrata</taxon>
        <taxon>Euteleostomi</taxon>
        <taxon>Mammalia</taxon>
        <taxon>Eutheria</taxon>
        <taxon>Laurasiatheria</taxon>
        <taxon>Carnivora</taxon>
        <taxon>Feliformia</taxon>
        <taxon>Felidae</taxon>
        <taxon>Pantherinae</taxon>
        <taxon>Panthera</taxon>
    </lineage>
</organism>
<dbReference type="RefSeq" id="XP_053749014.1">
    <property type="nucleotide sequence ID" value="XM_053893039.1"/>
</dbReference>
<name>A0A9W2URQ2_PANPR</name>
<dbReference type="AlphaFoldDB" id="A0A9W2URQ2"/>
<feature type="region of interest" description="Disordered" evidence="1">
    <location>
        <begin position="249"/>
        <end position="271"/>
    </location>
</feature>
<reference evidence="3" key="1">
    <citation type="submission" date="2025-08" db="UniProtKB">
        <authorList>
            <consortium name="RefSeq"/>
        </authorList>
    </citation>
    <scope>IDENTIFICATION</scope>
    <source>
        <tissue evidence="3">Whole blood</tissue>
    </source>
</reference>
<feature type="compositionally biased region" description="Basic and acidic residues" evidence="1">
    <location>
        <begin position="211"/>
        <end position="220"/>
    </location>
</feature>
<accession>A0A9W2URQ2</accession>
<evidence type="ECO:0000313" key="2">
    <source>
        <dbReference type="Proteomes" id="UP001165780"/>
    </source>
</evidence>
<dbReference type="Proteomes" id="UP001165780">
    <property type="component" value="Unplaced"/>
</dbReference>
<evidence type="ECO:0000256" key="1">
    <source>
        <dbReference type="SAM" id="MobiDB-lite"/>
    </source>
</evidence>
<feature type="region of interest" description="Disordered" evidence="1">
    <location>
        <begin position="308"/>
        <end position="336"/>
    </location>
</feature>
<protein>
    <submittedName>
        <fullName evidence="3">Collagen alpha-2(I) chain-like</fullName>
    </submittedName>
</protein>
<sequence length="426" mass="44461">MVDSRCSRNTSRCWGCCRGAHGPPGARGLERAQPGRPGTFFLPLSLSFSPRASPARPPARSSCAEGIAFPRGTRGHQAGPAGCAARARSPRRPLPAPPGAAPAAAGLGESRRRARRRRGREASRAGRPARRPSAGARRGRRGPPSFLPGRRPAGPPRPDPHGRPGLRAAKSQRETQDPRVSAGAEDLIWPPRSGRGEGESARERRRRRRETARGRGDGETRSAGAREIQEEPAGIVGGRALCLRGAVRGREGSRSPRDAAALRPAPSPGLPALVAAGRGHPSRRAAILAGVADLPGAEMAGLVAADGKATGGKLPESAASPGTRRPRRLRALPPAAAAPPCRLRALKGSEGVAWGAVTPAEQAMMAAEAQFLVQGWNALHQHLADPRCKQQRAEAFVPSKSSSRDAGDDRAGRCPAGVPPPPPTTL</sequence>
<feature type="compositionally biased region" description="Pro residues" evidence="1">
    <location>
        <begin position="417"/>
        <end position="426"/>
    </location>
</feature>
<feature type="compositionally biased region" description="Low complexity" evidence="1">
    <location>
        <begin position="49"/>
        <end position="62"/>
    </location>
</feature>
<feature type="compositionally biased region" description="Low complexity" evidence="1">
    <location>
        <begin position="131"/>
        <end position="152"/>
    </location>
</feature>